<sequence length="158" mass="18146">MWTKIEKKIEKELASSSNSKTLESSPVTSFDTPKATISDGKSHFRNRSFEAHPRRLNDTLLAYCIAYKTPIGMSPFRLLFGKSCQLPVQHRAYWAIKAFTFDLKKAGSNRKLQVIRQLLSLSWRLQRWCTTIANIVMNLCSISIITFAQLTLEYMGYC</sequence>
<dbReference type="Proteomes" id="UP001060085">
    <property type="component" value="Linkage Group LG04"/>
</dbReference>
<gene>
    <name evidence="1" type="ORF">M9H77_18793</name>
</gene>
<reference evidence="2" key="1">
    <citation type="journal article" date="2023" name="Nat. Plants">
        <title>Single-cell RNA sequencing provides a high-resolution roadmap for understanding the multicellular compartmentation of specialized metabolism.</title>
        <authorList>
            <person name="Sun S."/>
            <person name="Shen X."/>
            <person name="Li Y."/>
            <person name="Li Y."/>
            <person name="Wang S."/>
            <person name="Li R."/>
            <person name="Zhang H."/>
            <person name="Shen G."/>
            <person name="Guo B."/>
            <person name="Wei J."/>
            <person name="Xu J."/>
            <person name="St-Pierre B."/>
            <person name="Chen S."/>
            <person name="Sun C."/>
        </authorList>
    </citation>
    <scope>NUCLEOTIDE SEQUENCE [LARGE SCALE GENOMIC DNA]</scope>
</reference>
<proteinExistence type="predicted"/>
<accession>A0ACC0B8G2</accession>
<evidence type="ECO:0000313" key="1">
    <source>
        <dbReference type="EMBL" id="KAI5668940.1"/>
    </source>
</evidence>
<comment type="caution">
    <text evidence="1">The sequence shown here is derived from an EMBL/GenBank/DDBJ whole genome shotgun (WGS) entry which is preliminary data.</text>
</comment>
<name>A0ACC0B8G2_CATRO</name>
<keyword evidence="2" id="KW-1185">Reference proteome</keyword>
<protein>
    <submittedName>
        <fullName evidence="1">Uncharacterized protein</fullName>
    </submittedName>
</protein>
<dbReference type="EMBL" id="CM044704">
    <property type="protein sequence ID" value="KAI5668940.1"/>
    <property type="molecule type" value="Genomic_DNA"/>
</dbReference>
<evidence type="ECO:0000313" key="2">
    <source>
        <dbReference type="Proteomes" id="UP001060085"/>
    </source>
</evidence>
<organism evidence="1 2">
    <name type="scientific">Catharanthus roseus</name>
    <name type="common">Madagascar periwinkle</name>
    <name type="synonym">Vinca rosea</name>
    <dbReference type="NCBI Taxonomy" id="4058"/>
    <lineage>
        <taxon>Eukaryota</taxon>
        <taxon>Viridiplantae</taxon>
        <taxon>Streptophyta</taxon>
        <taxon>Embryophyta</taxon>
        <taxon>Tracheophyta</taxon>
        <taxon>Spermatophyta</taxon>
        <taxon>Magnoliopsida</taxon>
        <taxon>eudicotyledons</taxon>
        <taxon>Gunneridae</taxon>
        <taxon>Pentapetalae</taxon>
        <taxon>asterids</taxon>
        <taxon>lamiids</taxon>
        <taxon>Gentianales</taxon>
        <taxon>Apocynaceae</taxon>
        <taxon>Rauvolfioideae</taxon>
        <taxon>Vinceae</taxon>
        <taxon>Catharanthinae</taxon>
        <taxon>Catharanthus</taxon>
    </lineage>
</organism>